<evidence type="ECO:0000256" key="1">
    <source>
        <dbReference type="SAM" id="MobiDB-lite"/>
    </source>
</evidence>
<feature type="compositionally biased region" description="Basic and acidic residues" evidence="1">
    <location>
        <begin position="17"/>
        <end position="37"/>
    </location>
</feature>
<comment type="caution">
    <text evidence="3">The sequence shown here is derived from an EMBL/GenBank/DDBJ whole genome shotgun (WGS) entry which is preliminary data.</text>
</comment>
<keyword evidence="2" id="KW-0812">Transmembrane</keyword>
<evidence type="ECO:0000313" key="4">
    <source>
        <dbReference type="Proteomes" id="UP000642284"/>
    </source>
</evidence>
<name>A0ABR7SU67_9ACTN</name>
<proteinExistence type="predicted"/>
<dbReference type="RefSeq" id="WP_187818871.1">
    <property type="nucleotide sequence ID" value="NZ_JACTVJ010000026.1"/>
</dbReference>
<reference evidence="3 4" key="1">
    <citation type="submission" date="2020-08" db="EMBL/GenBank/DDBJ databases">
        <title>Genemic of Streptomyces polyaspartic.</title>
        <authorList>
            <person name="Liu W."/>
        </authorList>
    </citation>
    <scope>NUCLEOTIDE SEQUENCE [LARGE SCALE GENOMIC DNA]</scope>
    <source>
        <strain evidence="3 4">TRM66268-LWL</strain>
    </source>
</reference>
<keyword evidence="4" id="KW-1185">Reference proteome</keyword>
<dbReference type="EMBL" id="JACTVJ010000026">
    <property type="protein sequence ID" value="MBC9718439.1"/>
    <property type="molecule type" value="Genomic_DNA"/>
</dbReference>
<evidence type="ECO:0000313" key="3">
    <source>
        <dbReference type="EMBL" id="MBC9718439.1"/>
    </source>
</evidence>
<evidence type="ECO:0000256" key="2">
    <source>
        <dbReference type="SAM" id="Phobius"/>
    </source>
</evidence>
<feature type="transmembrane region" description="Helical" evidence="2">
    <location>
        <begin position="44"/>
        <end position="67"/>
    </location>
</feature>
<gene>
    <name evidence="3" type="ORF">H9Y04_38540</name>
</gene>
<organism evidence="3 4">
    <name type="scientific">Streptomyces polyasparticus</name>
    <dbReference type="NCBI Taxonomy" id="2767826"/>
    <lineage>
        <taxon>Bacteria</taxon>
        <taxon>Bacillati</taxon>
        <taxon>Actinomycetota</taxon>
        <taxon>Actinomycetes</taxon>
        <taxon>Kitasatosporales</taxon>
        <taxon>Streptomycetaceae</taxon>
        <taxon>Streptomyces</taxon>
    </lineage>
</organism>
<dbReference type="Proteomes" id="UP000642284">
    <property type="component" value="Unassembled WGS sequence"/>
</dbReference>
<protein>
    <submittedName>
        <fullName evidence="3">Uncharacterized protein</fullName>
    </submittedName>
</protein>
<keyword evidence="2" id="KW-0472">Membrane</keyword>
<sequence length="70" mass="7676">MPVPEHIPDHCPGCQQEAHEAAAKQQAAEKTRQEAEDRAADGPMLVWALLAAVLLLAVGSVVPYLVWRYQ</sequence>
<accession>A0ABR7SU67</accession>
<keyword evidence="2" id="KW-1133">Transmembrane helix</keyword>
<feature type="region of interest" description="Disordered" evidence="1">
    <location>
        <begin position="1"/>
        <end position="37"/>
    </location>
</feature>